<dbReference type="InterPro" id="IPR002142">
    <property type="entry name" value="Peptidase_S49"/>
</dbReference>
<dbReference type="InterPro" id="IPR004634">
    <property type="entry name" value="Pept_S49_pIV"/>
</dbReference>
<dbReference type="CDD" id="cd07023">
    <property type="entry name" value="S49_Sppa_N_C"/>
    <property type="match status" value="1"/>
</dbReference>
<accession>A0ABZ3CBQ2</accession>
<feature type="domain" description="Peptidase S49" evidence="7">
    <location>
        <begin position="358"/>
        <end position="503"/>
    </location>
</feature>
<dbReference type="PANTHER" id="PTHR33209">
    <property type="entry name" value="PROTEASE 4"/>
    <property type="match status" value="1"/>
</dbReference>
<evidence type="ECO:0000313" key="9">
    <source>
        <dbReference type="Proteomes" id="UP001434337"/>
    </source>
</evidence>
<dbReference type="CDD" id="cd07018">
    <property type="entry name" value="S49_SppA_67K_type"/>
    <property type="match status" value="1"/>
</dbReference>
<dbReference type="InterPro" id="IPR047272">
    <property type="entry name" value="S49_SppA_C"/>
</dbReference>
<comment type="subcellular location">
    <subcellularLocation>
        <location evidence="1">Membrane</location>
    </subcellularLocation>
</comment>
<evidence type="ECO:0000256" key="6">
    <source>
        <dbReference type="ARBA" id="ARBA00023136"/>
    </source>
</evidence>
<dbReference type="EMBL" id="CP115965">
    <property type="protein sequence ID" value="WZW99197.1"/>
    <property type="molecule type" value="Genomic_DNA"/>
</dbReference>
<dbReference type="PIRSF" id="PIRSF001217">
    <property type="entry name" value="Protease_4_SppA"/>
    <property type="match status" value="1"/>
</dbReference>
<organism evidence="8 9">
    <name type="scientific">Propioniciclava soli</name>
    <dbReference type="NCBI Taxonomy" id="2775081"/>
    <lineage>
        <taxon>Bacteria</taxon>
        <taxon>Bacillati</taxon>
        <taxon>Actinomycetota</taxon>
        <taxon>Actinomycetes</taxon>
        <taxon>Propionibacteriales</taxon>
        <taxon>Propionibacteriaceae</taxon>
        <taxon>Propioniciclava</taxon>
    </lineage>
</organism>
<dbReference type="InterPro" id="IPR029045">
    <property type="entry name" value="ClpP/crotonase-like_dom_sf"/>
</dbReference>
<dbReference type="NCBIfam" id="TIGR00706">
    <property type="entry name" value="SppA_dom"/>
    <property type="match status" value="1"/>
</dbReference>
<dbReference type="RefSeq" id="WP_342372966.1">
    <property type="nucleotide sequence ID" value="NZ_CP115965.1"/>
</dbReference>
<evidence type="ECO:0000256" key="4">
    <source>
        <dbReference type="ARBA" id="ARBA00022801"/>
    </source>
</evidence>
<proteinExistence type="inferred from homology"/>
<dbReference type="Pfam" id="PF01343">
    <property type="entry name" value="Peptidase_S49"/>
    <property type="match status" value="2"/>
</dbReference>
<keyword evidence="9" id="KW-1185">Reference proteome</keyword>
<evidence type="ECO:0000259" key="7">
    <source>
        <dbReference type="Pfam" id="PF01343"/>
    </source>
</evidence>
<dbReference type="InterPro" id="IPR047217">
    <property type="entry name" value="S49_SppA_67K_type_N"/>
</dbReference>
<dbReference type="Proteomes" id="UP001434337">
    <property type="component" value="Chromosome"/>
</dbReference>
<dbReference type="PANTHER" id="PTHR33209:SF1">
    <property type="entry name" value="PEPTIDASE S49 DOMAIN-CONTAINING PROTEIN"/>
    <property type="match status" value="1"/>
</dbReference>
<gene>
    <name evidence="8" type="primary">sppA</name>
    <name evidence="8" type="ORF">PCC79_03070</name>
</gene>
<evidence type="ECO:0000256" key="1">
    <source>
        <dbReference type="ARBA" id="ARBA00004370"/>
    </source>
</evidence>
<keyword evidence="4" id="KW-0378">Hydrolase</keyword>
<comment type="similarity">
    <text evidence="2">Belongs to the peptidase S49 family.</text>
</comment>
<keyword evidence="6" id="KW-0472">Membrane</keyword>
<keyword evidence="3" id="KW-0645">Protease</keyword>
<evidence type="ECO:0000256" key="2">
    <source>
        <dbReference type="ARBA" id="ARBA00008683"/>
    </source>
</evidence>
<name>A0ABZ3CBQ2_9ACTN</name>
<dbReference type="InterPro" id="IPR004635">
    <property type="entry name" value="Pept_S49_SppA"/>
</dbReference>
<dbReference type="Gene3D" id="3.90.226.10">
    <property type="entry name" value="2-enoyl-CoA Hydratase, Chain A, domain 1"/>
    <property type="match status" value="3"/>
</dbReference>
<dbReference type="SUPFAM" id="SSF52096">
    <property type="entry name" value="ClpP/crotonase"/>
    <property type="match status" value="2"/>
</dbReference>
<evidence type="ECO:0000256" key="3">
    <source>
        <dbReference type="ARBA" id="ARBA00022670"/>
    </source>
</evidence>
<feature type="domain" description="Peptidase S49" evidence="7">
    <location>
        <begin position="123"/>
        <end position="255"/>
    </location>
</feature>
<sequence>MKLPSAVHALLSRLPLADQIPGGPGEQVILELDLGRGVAEAAPNNPIDAIRGLRTPQLRTLVEHLRKAETDATVVGLVGVLPGGGLTFAQSDELRAAVTSFARSGKPTLAFSPTFGELGEGNVGYHLAAAFDEIWLQPSSGLGLVGFTVSQVFLRGAFDKLGVQPEFGQRYEYKTAADRFTRTGLTEPNAEMLGRLVDSLTERLVADVAADRDVPAEEVRRALADAPLTPEDAVARGLIDHVGYRDEAYAALRTRVSAAEPTLRYVERHGVSRFHALAAQLPTPSVKPGIAVIEAIGAIEIGHASTSPNQRSIGSDTLGAVLRAAAQDDHVAGVVLRIDSPGGSAVASDALRRDILQLRASGKPVVASMASVAASGGYYLAMGCERIVAAPGTLTGSIGVLAGKFVVRDALAKVGVNHALIAGSPRAAILSSDRPFDDDEWAILDAWLDRVYDDFTAKAAHDRGMAVEDLRAVARGRVWSGADAAERGLADRLGGLGDAIDEVCSLLGRSGTTVPVMTYPRPHPLAAFQPPESSESVAAAMALAPAAEGPRLWRLFLGQLTGTPLGRGLAVPGVLSLPPMSLPGVLP</sequence>
<evidence type="ECO:0000256" key="5">
    <source>
        <dbReference type="ARBA" id="ARBA00022825"/>
    </source>
</evidence>
<evidence type="ECO:0000313" key="8">
    <source>
        <dbReference type="EMBL" id="WZW99197.1"/>
    </source>
</evidence>
<reference evidence="8 9" key="1">
    <citation type="journal article" date="2023" name="Environ Microbiome">
        <title>A coral-associated actinobacterium mitigates coral bleaching under heat stress.</title>
        <authorList>
            <person name="Li J."/>
            <person name="Zou Y."/>
            <person name="Li Q."/>
            <person name="Zhang J."/>
            <person name="Bourne D.G."/>
            <person name="Lyu Y."/>
            <person name="Liu C."/>
            <person name="Zhang S."/>
        </authorList>
    </citation>
    <scope>NUCLEOTIDE SEQUENCE [LARGE SCALE GENOMIC DNA]</scope>
    <source>
        <strain evidence="8 9">SCSIO 13291</strain>
    </source>
</reference>
<protein>
    <submittedName>
        <fullName evidence="8">Signal peptide peptidase SppA</fullName>
    </submittedName>
</protein>
<keyword evidence="5" id="KW-0720">Serine protease</keyword>